<keyword evidence="2" id="KW-1185">Reference proteome</keyword>
<dbReference type="AlphaFoldDB" id="A0A139H929"/>
<comment type="caution">
    <text evidence="1">The sequence shown here is derived from an EMBL/GenBank/DDBJ whole genome shotgun (WGS) entry which is preliminary data.</text>
</comment>
<reference evidence="1 2" key="1">
    <citation type="submission" date="2015-07" db="EMBL/GenBank/DDBJ databases">
        <title>Comparative genomics of the Sigatoka disease complex on banana suggests a link between parallel evolutionary changes in Pseudocercospora fijiensis and Pseudocercospora eumusae and increased virulence on the banana host.</title>
        <authorList>
            <person name="Chang T.-C."/>
            <person name="Salvucci A."/>
            <person name="Crous P.W."/>
            <person name="Stergiopoulos I."/>
        </authorList>
    </citation>
    <scope>NUCLEOTIDE SEQUENCE [LARGE SCALE GENOMIC DNA]</scope>
    <source>
        <strain evidence="1 2">CBS 114824</strain>
    </source>
</reference>
<dbReference type="Proteomes" id="UP000070133">
    <property type="component" value="Unassembled WGS sequence"/>
</dbReference>
<proteinExistence type="predicted"/>
<gene>
    <name evidence="1" type="ORF">AC578_4981</name>
</gene>
<dbReference type="EMBL" id="LFZN01000102">
    <property type="protein sequence ID" value="KXS98953.1"/>
    <property type="molecule type" value="Genomic_DNA"/>
</dbReference>
<organism evidence="1 2">
    <name type="scientific">Pseudocercospora eumusae</name>
    <dbReference type="NCBI Taxonomy" id="321146"/>
    <lineage>
        <taxon>Eukaryota</taxon>
        <taxon>Fungi</taxon>
        <taxon>Dikarya</taxon>
        <taxon>Ascomycota</taxon>
        <taxon>Pezizomycotina</taxon>
        <taxon>Dothideomycetes</taxon>
        <taxon>Dothideomycetidae</taxon>
        <taxon>Mycosphaerellales</taxon>
        <taxon>Mycosphaerellaceae</taxon>
        <taxon>Pseudocercospora</taxon>
    </lineage>
</organism>
<protein>
    <submittedName>
        <fullName evidence="1">Uncharacterized protein</fullName>
    </submittedName>
</protein>
<accession>A0A139H929</accession>
<evidence type="ECO:0000313" key="2">
    <source>
        <dbReference type="Proteomes" id="UP000070133"/>
    </source>
</evidence>
<evidence type="ECO:0000313" key="1">
    <source>
        <dbReference type="EMBL" id="KXS98953.1"/>
    </source>
</evidence>
<name>A0A139H929_9PEZI</name>
<dbReference type="OrthoDB" id="3649282at2759"/>
<sequence length="262" mass="29896">MNSNRTLPDELKLMIAPSLVPSICKIRRHIAIKLLQHQRLTTTRIPPPPGTDLDFQHLARRLMDRTEWNQFHEFIKGSLGPCLADTAFFDLIRETERNWLREMPMDYRQFEHLCHNPNSAQYRGRNEIVIELFPTADFSNPPPDMSNAALLDTPLTAGARALLAIRSQWASSGTLLAATQHLDRQVYRGLAKLWLRFIRNLGQNPGLNPRLPNSVRRVWVISKDNDKRSSACGPHQLDGRALGDIVRALKKQIGTRDVNVVF</sequence>